<dbReference type="PROSITE" id="PS51892">
    <property type="entry name" value="SUBTILASE"/>
    <property type="match status" value="1"/>
</dbReference>
<evidence type="ECO:0000256" key="3">
    <source>
        <dbReference type="ARBA" id="ARBA00022801"/>
    </source>
</evidence>
<evidence type="ECO:0000256" key="4">
    <source>
        <dbReference type="ARBA" id="ARBA00022825"/>
    </source>
</evidence>
<dbReference type="PANTHER" id="PTHR43806:SF11">
    <property type="entry name" value="CEREVISIN-RELATED"/>
    <property type="match status" value="1"/>
</dbReference>
<evidence type="ECO:0000256" key="2">
    <source>
        <dbReference type="ARBA" id="ARBA00022670"/>
    </source>
</evidence>
<evidence type="ECO:0000259" key="6">
    <source>
        <dbReference type="Pfam" id="PF00082"/>
    </source>
</evidence>
<feature type="active site" description="Charge relay system" evidence="5">
    <location>
        <position position="544"/>
    </location>
</feature>
<reference evidence="7 8" key="1">
    <citation type="journal article" date="2012" name="PLoS ONE">
        <title>The genome characteristics and predicted function of methyl-group oxidation pathway in the obligate aceticlastic methanogens, Methanosaeta spp.</title>
        <authorList>
            <person name="Zhu J."/>
            <person name="Zheng H."/>
            <person name="Ai G."/>
            <person name="Zhang G."/>
            <person name="Liu D."/>
            <person name="Liu X."/>
            <person name="Dong X."/>
        </authorList>
    </citation>
    <scope>NUCLEOTIDE SEQUENCE [LARGE SCALE GENOMIC DNA]</scope>
    <source>
        <strain evidence="7 8">6Ac</strain>
    </source>
</reference>
<dbReference type="Proteomes" id="UP000005877">
    <property type="component" value="Chromosome"/>
</dbReference>
<proteinExistence type="inferred from homology"/>
<dbReference type="PATRIC" id="fig|1110509.7.peg.39"/>
<keyword evidence="3 5" id="KW-0378">Hydrolase</keyword>
<dbReference type="AlphaFoldDB" id="G7WJY9"/>
<dbReference type="InterPro" id="IPR050131">
    <property type="entry name" value="Peptidase_S8_subtilisin-like"/>
</dbReference>
<dbReference type="GO" id="GO:0004252">
    <property type="term" value="F:serine-type endopeptidase activity"/>
    <property type="evidence" value="ECO:0007669"/>
    <property type="project" value="UniProtKB-UniRule"/>
</dbReference>
<protein>
    <recommendedName>
        <fullName evidence="6">Peptidase S8/S53 domain-containing protein</fullName>
    </recommendedName>
</protein>
<dbReference type="InterPro" id="IPR023828">
    <property type="entry name" value="Peptidase_S8_Ser-AS"/>
</dbReference>
<keyword evidence="8" id="KW-1185">Reference proteome</keyword>
<sequence>MKTEGLLIRSILIIILGLSLGASLEVGLAREFGGPLTAVRMAGWTIDDGNLTGYGASWAGYNESCEEGDLNLSFKLKNLTGEMRVNINIDGSNRYSIGFTNTPSLAIDAPAAFVGLIPSADYTLSTFIFKYVGETEAPEKFAGNSIPYDPTKEHQVSIISREGHIQVYIERIEEAEKTVIREIDGEMMEGKISALQQVIDYADPDPLPPGIIDFETLEGAYVELYDLVLTCRPNQPPTVTSLGPDPTALRVDRDAIWTASASDPEGDPVFYCFWLRGPSTGDDWVLQQNWSAEAKWEWRPSQRGVYRIGAYATDGRHSADEIFYSKGSWKDDLVYVEERPLVLGEEDSFQRPDPEELVDGTADGIDWGGKVPINHVLVVVDERFSFEEATGIAEDLAKGLNGSVVGQFETILMFQIKTNRTTARGDSIEGLIRDIATAREDPSIELAFPNQQIYRESSLSDSVYAEENCKGYEMVRVQESWDRVNESGVRLFPVKVAVIDDGIYRWENCCEFDNATINTTVGGDAFAPAVLEEPLPGFEIAGSHGTGIMNILAADPDDGGLVGIASQPLGNKLMINLYNIYPPDDNMSFSTDAFLSLKYALENGSTIISCSWGNDRANNALNVAYKKFFKNISNIAPERLFVCSAGNGGVTTRHSDYKHAPGGIEISNMITVGNVMNDRTPAPDSNQNIKDFFEVTLAAPGAQAVWGRNDSGDIKNNSGGTSMAAPHVTAAAAMMRSIYPSLEAKDMKDILRDTGDITPDDPDELVGRVLNIDGSIDNVLENLPETLKDETRAPLHVEIPRIDGVVTRHTTPKGTNWSLDLTLSDGSGEAKAELKLTQHETVISGNGNLYFLPEEDIDGSASPRSKCPRDDIFGDVAEAFLGNALPTPSQQPVEARGSFEETNLQLSIVSLNDMVRYEMTLSVIGSQITGTFKSYDGRGMARSRGVCYGSLKKEDI</sequence>
<comment type="similarity">
    <text evidence="1 5">Belongs to the peptidase S8 family.</text>
</comment>
<dbReference type="KEGG" id="mhi:Mhar_0037"/>
<accession>G7WJY9</accession>
<feature type="active site" description="Charge relay system" evidence="5">
    <location>
        <position position="722"/>
    </location>
</feature>
<dbReference type="SUPFAM" id="SSF52743">
    <property type="entry name" value="Subtilisin-like"/>
    <property type="match status" value="1"/>
</dbReference>
<dbReference type="Gene3D" id="3.40.1350.20">
    <property type="match status" value="1"/>
</dbReference>
<dbReference type="GeneID" id="12509206"/>
<keyword evidence="4 5" id="KW-0720">Serine protease</keyword>
<dbReference type="GO" id="GO:0006508">
    <property type="term" value="P:proteolysis"/>
    <property type="evidence" value="ECO:0007669"/>
    <property type="project" value="UniProtKB-KW"/>
</dbReference>
<organism evidence="7 8">
    <name type="scientific">Methanothrix harundinacea (strain 6Ac)</name>
    <name type="common">Methanosaeta harundinacea</name>
    <dbReference type="NCBI Taxonomy" id="1110509"/>
    <lineage>
        <taxon>Archaea</taxon>
        <taxon>Methanobacteriati</taxon>
        <taxon>Methanobacteriota</taxon>
        <taxon>Stenosarchaea group</taxon>
        <taxon>Methanomicrobia</taxon>
        <taxon>Methanotrichales</taxon>
        <taxon>Methanotrichaceae</taxon>
        <taxon>Methanothrix</taxon>
    </lineage>
</organism>
<dbReference type="InterPro" id="IPR000209">
    <property type="entry name" value="Peptidase_S8/S53_dom"/>
</dbReference>
<feature type="active site" description="Charge relay system" evidence="5">
    <location>
        <position position="500"/>
    </location>
</feature>
<dbReference type="InterPro" id="IPR036852">
    <property type="entry name" value="Peptidase_S8/S53_dom_sf"/>
</dbReference>
<gene>
    <name evidence="7" type="ordered locus">Mhar_0037</name>
</gene>
<dbReference type="PROSITE" id="PS00138">
    <property type="entry name" value="SUBTILASE_SER"/>
    <property type="match status" value="1"/>
</dbReference>
<name>G7WJY9_METH6</name>
<dbReference type="STRING" id="1110509.Mhar_0037"/>
<keyword evidence="2 5" id="KW-0645">Protease</keyword>
<evidence type="ECO:0000313" key="8">
    <source>
        <dbReference type="Proteomes" id="UP000005877"/>
    </source>
</evidence>
<dbReference type="RefSeq" id="WP_014585619.1">
    <property type="nucleotide sequence ID" value="NC_017527.1"/>
</dbReference>
<dbReference type="HOGENOM" id="CLU_308524_0_0_2"/>
<dbReference type="Gene3D" id="3.40.50.200">
    <property type="entry name" value="Peptidase S8/S53 domain"/>
    <property type="match status" value="1"/>
</dbReference>
<dbReference type="EMBL" id="CP003117">
    <property type="protein sequence ID" value="AET63430.1"/>
    <property type="molecule type" value="Genomic_DNA"/>
</dbReference>
<dbReference type="PANTHER" id="PTHR43806">
    <property type="entry name" value="PEPTIDASE S8"/>
    <property type="match status" value="1"/>
</dbReference>
<evidence type="ECO:0000256" key="5">
    <source>
        <dbReference type="PROSITE-ProRule" id="PRU01240"/>
    </source>
</evidence>
<evidence type="ECO:0000313" key="7">
    <source>
        <dbReference type="EMBL" id="AET63430.1"/>
    </source>
</evidence>
<feature type="domain" description="Peptidase S8/S53" evidence="6">
    <location>
        <begin position="494"/>
        <end position="755"/>
    </location>
</feature>
<dbReference type="Pfam" id="PF00082">
    <property type="entry name" value="Peptidase_S8"/>
    <property type="match status" value="1"/>
</dbReference>
<evidence type="ECO:0000256" key="1">
    <source>
        <dbReference type="ARBA" id="ARBA00011073"/>
    </source>
</evidence>